<sequence>MDTIEAIRTRRAVKHFDPTHRLTSEEEASLIDLAAQAPSSFNIQHWRLVKVTDQQLRKQIRAAAVDQAQVTDASLLFVITTDIKAWAKDPHRYWHNAPQEVQDIILPWIPNFYGGKEQLQRDEAMRSVGFIAQTLMLAARAMGYDSCPMIGFDAEKVAQIINLPADHAIGMMLVIGKSTKPSWPKPGYISKEEMVVENRFK</sequence>
<dbReference type="GO" id="GO:0016491">
    <property type="term" value="F:oxidoreductase activity"/>
    <property type="evidence" value="ECO:0007669"/>
    <property type="project" value="UniProtKB-KW"/>
</dbReference>
<comment type="similarity">
    <text evidence="1">Belongs to the nitroreductase family.</text>
</comment>
<organism evidence="4 5">
    <name type="scientific">Legionella dresdenensis</name>
    <dbReference type="NCBI Taxonomy" id="450200"/>
    <lineage>
        <taxon>Bacteria</taxon>
        <taxon>Pseudomonadati</taxon>
        <taxon>Pseudomonadota</taxon>
        <taxon>Gammaproteobacteria</taxon>
        <taxon>Legionellales</taxon>
        <taxon>Legionellaceae</taxon>
        <taxon>Legionella</taxon>
    </lineage>
</organism>
<protein>
    <submittedName>
        <fullName evidence="4">Nitroreductase family protein</fullName>
        <ecNumber evidence="4">1.7.1.-</ecNumber>
    </submittedName>
</protein>
<evidence type="ECO:0000313" key="4">
    <source>
        <dbReference type="EMBL" id="MFC3907530.1"/>
    </source>
</evidence>
<dbReference type="InterPro" id="IPR029479">
    <property type="entry name" value="Nitroreductase"/>
</dbReference>
<dbReference type="Proteomes" id="UP001595758">
    <property type="component" value="Unassembled WGS sequence"/>
</dbReference>
<keyword evidence="5" id="KW-1185">Reference proteome</keyword>
<dbReference type="PANTHER" id="PTHR43673:SF12">
    <property type="entry name" value="PROTEIN DRGA"/>
    <property type="match status" value="1"/>
</dbReference>
<accession>A0ABV8CB70</accession>
<dbReference type="EC" id="1.7.1.-" evidence="4"/>
<comment type="caution">
    <text evidence="4">The sequence shown here is derived from an EMBL/GenBank/DDBJ whole genome shotgun (WGS) entry which is preliminary data.</text>
</comment>
<dbReference type="RefSeq" id="WP_382339978.1">
    <property type="nucleotide sequence ID" value="NZ_JBHSAB010000001.1"/>
</dbReference>
<evidence type="ECO:0000256" key="1">
    <source>
        <dbReference type="ARBA" id="ARBA00007118"/>
    </source>
</evidence>
<evidence type="ECO:0000256" key="2">
    <source>
        <dbReference type="ARBA" id="ARBA00023002"/>
    </source>
</evidence>
<gene>
    <name evidence="4" type="ORF">ACFORL_00370</name>
</gene>
<dbReference type="Gene3D" id="3.40.109.10">
    <property type="entry name" value="NADH Oxidase"/>
    <property type="match status" value="1"/>
</dbReference>
<keyword evidence="2 4" id="KW-0560">Oxidoreductase</keyword>
<reference evidence="5" key="1">
    <citation type="journal article" date="2019" name="Int. J. Syst. Evol. Microbiol.">
        <title>The Global Catalogue of Microorganisms (GCM) 10K type strain sequencing project: providing services to taxonomists for standard genome sequencing and annotation.</title>
        <authorList>
            <consortium name="The Broad Institute Genomics Platform"/>
            <consortium name="The Broad Institute Genome Sequencing Center for Infectious Disease"/>
            <person name="Wu L."/>
            <person name="Ma J."/>
        </authorList>
    </citation>
    <scope>NUCLEOTIDE SEQUENCE [LARGE SCALE GENOMIC DNA]</scope>
    <source>
        <strain evidence="5">CCUG 59858</strain>
    </source>
</reference>
<name>A0ABV8CB70_9GAMM</name>
<dbReference type="SUPFAM" id="SSF55469">
    <property type="entry name" value="FMN-dependent nitroreductase-like"/>
    <property type="match status" value="1"/>
</dbReference>
<evidence type="ECO:0000259" key="3">
    <source>
        <dbReference type="Pfam" id="PF00881"/>
    </source>
</evidence>
<dbReference type="CDD" id="cd02137">
    <property type="entry name" value="MhqN-like"/>
    <property type="match status" value="1"/>
</dbReference>
<feature type="domain" description="Nitroreductase" evidence="3">
    <location>
        <begin position="7"/>
        <end position="177"/>
    </location>
</feature>
<proteinExistence type="inferred from homology"/>
<dbReference type="EMBL" id="JBHSAB010000001">
    <property type="protein sequence ID" value="MFC3907530.1"/>
    <property type="molecule type" value="Genomic_DNA"/>
</dbReference>
<dbReference type="InterPro" id="IPR000415">
    <property type="entry name" value="Nitroreductase-like"/>
</dbReference>
<dbReference type="PANTHER" id="PTHR43673">
    <property type="entry name" value="NAD(P)H NITROREDUCTASE YDGI-RELATED"/>
    <property type="match status" value="1"/>
</dbReference>
<evidence type="ECO:0000313" key="5">
    <source>
        <dbReference type="Proteomes" id="UP001595758"/>
    </source>
</evidence>
<dbReference type="Pfam" id="PF00881">
    <property type="entry name" value="Nitroreductase"/>
    <property type="match status" value="1"/>
</dbReference>